<reference evidence="12" key="1">
    <citation type="journal article" date="2023" name="Genome Biol. Evol.">
        <title>First Whole Genome Sequence and Flow Cytometry Genome Size Data for the Lichen-Forming Fungus Ramalina farinacea (Ascomycota).</title>
        <authorList>
            <person name="Llewellyn T."/>
            <person name="Mian S."/>
            <person name="Hill R."/>
            <person name="Leitch I.J."/>
            <person name="Gaya E."/>
        </authorList>
    </citation>
    <scope>NUCLEOTIDE SEQUENCE</scope>
    <source>
        <strain evidence="12">LIQ254RAFAR</strain>
    </source>
</reference>
<comment type="caution">
    <text evidence="12">The sequence shown here is derived from an EMBL/GenBank/DDBJ whole genome shotgun (WGS) entry which is preliminary data.</text>
</comment>
<organism evidence="12 13">
    <name type="scientific">Ramalina farinacea</name>
    <dbReference type="NCBI Taxonomy" id="258253"/>
    <lineage>
        <taxon>Eukaryota</taxon>
        <taxon>Fungi</taxon>
        <taxon>Dikarya</taxon>
        <taxon>Ascomycota</taxon>
        <taxon>Pezizomycotina</taxon>
        <taxon>Lecanoromycetes</taxon>
        <taxon>OSLEUM clade</taxon>
        <taxon>Lecanoromycetidae</taxon>
        <taxon>Lecanorales</taxon>
        <taxon>Lecanorineae</taxon>
        <taxon>Ramalinaceae</taxon>
        <taxon>Ramalina</taxon>
    </lineage>
</organism>
<dbReference type="GO" id="GO:0015031">
    <property type="term" value="P:protein transport"/>
    <property type="evidence" value="ECO:0007669"/>
    <property type="project" value="UniProtKB-KW"/>
</dbReference>
<protein>
    <recommendedName>
        <fullName evidence="14">Synaptobrevin</fullName>
    </recommendedName>
</protein>
<comment type="similarity">
    <text evidence="2">Belongs to the USE1 family.</text>
</comment>
<evidence type="ECO:0000256" key="11">
    <source>
        <dbReference type="SAM" id="Phobius"/>
    </source>
</evidence>
<keyword evidence="8 11" id="KW-1133">Transmembrane helix</keyword>
<dbReference type="GO" id="GO:0031201">
    <property type="term" value="C:SNARE complex"/>
    <property type="evidence" value="ECO:0007669"/>
    <property type="project" value="TreeGrafter"/>
</dbReference>
<evidence type="ECO:0000256" key="5">
    <source>
        <dbReference type="ARBA" id="ARBA00022824"/>
    </source>
</evidence>
<evidence type="ECO:0000256" key="1">
    <source>
        <dbReference type="ARBA" id="ARBA00004163"/>
    </source>
</evidence>
<evidence type="ECO:0000313" key="12">
    <source>
        <dbReference type="EMBL" id="MDI1488587.1"/>
    </source>
</evidence>
<dbReference type="GO" id="GO:0005789">
    <property type="term" value="C:endoplasmic reticulum membrane"/>
    <property type="evidence" value="ECO:0007669"/>
    <property type="project" value="UniProtKB-SubCell"/>
</dbReference>
<feature type="compositionally biased region" description="Polar residues" evidence="10">
    <location>
        <begin position="145"/>
        <end position="182"/>
    </location>
</feature>
<gene>
    <name evidence="12" type="ORF">OHK93_007862</name>
</gene>
<evidence type="ECO:0000256" key="10">
    <source>
        <dbReference type="SAM" id="MobiDB-lite"/>
    </source>
</evidence>
<dbReference type="GO" id="GO:0006890">
    <property type="term" value="P:retrograde vesicle-mediated transport, Golgi to endoplasmic reticulum"/>
    <property type="evidence" value="ECO:0007669"/>
    <property type="project" value="TreeGrafter"/>
</dbReference>
<dbReference type="EMBL" id="JAPUFD010000007">
    <property type="protein sequence ID" value="MDI1488587.1"/>
    <property type="molecule type" value="Genomic_DNA"/>
</dbReference>
<evidence type="ECO:0000256" key="3">
    <source>
        <dbReference type="ARBA" id="ARBA00022448"/>
    </source>
</evidence>
<dbReference type="Proteomes" id="UP001161017">
    <property type="component" value="Unassembled WGS sequence"/>
</dbReference>
<evidence type="ECO:0000256" key="7">
    <source>
        <dbReference type="ARBA" id="ARBA00022927"/>
    </source>
</evidence>
<evidence type="ECO:0000256" key="9">
    <source>
        <dbReference type="ARBA" id="ARBA00023136"/>
    </source>
</evidence>
<dbReference type="PANTHER" id="PTHR13050:SF7">
    <property type="entry name" value="VESICLE TRANSPORT PROTEIN USE1"/>
    <property type="match status" value="1"/>
</dbReference>
<keyword evidence="5" id="KW-0256">Endoplasmic reticulum</keyword>
<sequence>MARSAIINASPHDIAAIDLDRVLARLNRKILSTEADPRLLHSQLERTKTSANLEYARTLLLRLEHDTSAVKIQSRKAAAQSSLSHSRALIKRLTNRMQELEQTGDDDDILYGPLDEEDILASEDEKPPVPTTDEPDTRNNHKHSNSTSHRPPSPQNVLRNRFQTSSNKTQEPPSTDTASRLQANDTETADLTGSLLALAQSLKASSTQFSDSLTADNEALKRATEGLDKNETGMDAASRRMGMLRKMSEGQGWWGRMMLYAWIAGLWLVAILLVFVGPKLRF</sequence>
<evidence type="ECO:0000256" key="2">
    <source>
        <dbReference type="ARBA" id="ARBA00007891"/>
    </source>
</evidence>
<name>A0AA43QMH9_9LECA</name>
<dbReference type="AlphaFoldDB" id="A0AA43QMH9"/>
<dbReference type="PANTHER" id="PTHR13050">
    <property type="entry name" value="USE1-LIKE PROTEIN"/>
    <property type="match status" value="1"/>
</dbReference>
<feature type="region of interest" description="Disordered" evidence="10">
    <location>
        <begin position="119"/>
        <end position="182"/>
    </location>
</feature>
<evidence type="ECO:0000256" key="6">
    <source>
        <dbReference type="ARBA" id="ARBA00022892"/>
    </source>
</evidence>
<feature type="transmembrane region" description="Helical" evidence="11">
    <location>
        <begin position="253"/>
        <end position="276"/>
    </location>
</feature>
<keyword evidence="3" id="KW-0813">Transport</keyword>
<proteinExistence type="inferred from homology"/>
<comment type="subcellular location">
    <subcellularLocation>
        <location evidence="1">Endoplasmic reticulum membrane</location>
        <topology evidence="1">Single-pass type IV membrane protein</topology>
    </subcellularLocation>
</comment>
<keyword evidence="7" id="KW-0653">Protein transport</keyword>
<dbReference type="InterPro" id="IPR019150">
    <property type="entry name" value="Vesicle_transport_protein_Use1"/>
</dbReference>
<keyword evidence="6" id="KW-0931">ER-Golgi transport</keyword>
<evidence type="ECO:0000256" key="4">
    <source>
        <dbReference type="ARBA" id="ARBA00022692"/>
    </source>
</evidence>
<keyword evidence="9 11" id="KW-0472">Membrane</keyword>
<dbReference type="GO" id="GO:0005484">
    <property type="term" value="F:SNAP receptor activity"/>
    <property type="evidence" value="ECO:0007669"/>
    <property type="project" value="TreeGrafter"/>
</dbReference>
<keyword evidence="4 11" id="KW-0812">Transmembrane</keyword>
<accession>A0AA43QMH9</accession>
<evidence type="ECO:0000256" key="8">
    <source>
        <dbReference type="ARBA" id="ARBA00022989"/>
    </source>
</evidence>
<evidence type="ECO:0000313" key="13">
    <source>
        <dbReference type="Proteomes" id="UP001161017"/>
    </source>
</evidence>
<keyword evidence="13" id="KW-1185">Reference proteome</keyword>
<evidence type="ECO:0008006" key="14">
    <source>
        <dbReference type="Google" id="ProtNLM"/>
    </source>
</evidence>